<organism evidence="1">
    <name type="scientific">Tetraselmis sp. GSL018</name>
    <dbReference type="NCBI Taxonomy" id="582737"/>
    <lineage>
        <taxon>Eukaryota</taxon>
        <taxon>Viridiplantae</taxon>
        <taxon>Chlorophyta</taxon>
        <taxon>core chlorophytes</taxon>
        <taxon>Chlorodendrophyceae</taxon>
        <taxon>Chlorodendrales</taxon>
        <taxon>Chlorodendraceae</taxon>
        <taxon>Tetraselmis</taxon>
    </lineage>
</organism>
<proteinExistence type="predicted"/>
<sequence>GSRVGELLPSHPYASDPSIVASPALSSSFGLSVCDVRCHIHTESDKGTERHGQMHPRDCPKRLTREECSSHKPCNLKKYSGIAQPRT</sequence>
<gene>
    <name evidence="1" type="ORF">TSPGSL018_17009</name>
</gene>
<accession>A0A061QZ86</accession>
<protein>
    <submittedName>
        <fullName evidence="1">Uncharacterized protein</fullName>
    </submittedName>
</protein>
<evidence type="ECO:0000313" key="1">
    <source>
        <dbReference type="EMBL" id="JAC65028.1"/>
    </source>
</evidence>
<dbReference type="AlphaFoldDB" id="A0A061QZ86"/>
<name>A0A061QZ86_9CHLO</name>
<dbReference type="EMBL" id="GBEZ01021753">
    <property type="protein sequence ID" value="JAC65028.1"/>
    <property type="molecule type" value="Transcribed_RNA"/>
</dbReference>
<reference evidence="1" key="1">
    <citation type="submission" date="2014-05" db="EMBL/GenBank/DDBJ databases">
        <title>The transcriptome of the halophilic microalga Tetraselmis sp. GSL018 isolated from the Great Salt Lake, Utah.</title>
        <authorList>
            <person name="Jinkerson R.E."/>
            <person name="D'Adamo S."/>
            <person name="Posewitz M.C."/>
        </authorList>
    </citation>
    <scope>NUCLEOTIDE SEQUENCE</scope>
    <source>
        <strain evidence="1">GSL018</strain>
    </source>
</reference>
<feature type="non-terminal residue" evidence="1">
    <location>
        <position position="1"/>
    </location>
</feature>
<feature type="non-terminal residue" evidence="1">
    <location>
        <position position="87"/>
    </location>
</feature>